<gene>
    <name evidence="8" type="primary">vapC</name>
    <name evidence="11" type="ORF">FEM03_17340</name>
</gene>
<dbReference type="GO" id="GO:0004540">
    <property type="term" value="F:RNA nuclease activity"/>
    <property type="evidence" value="ECO:0007669"/>
    <property type="project" value="InterPro"/>
</dbReference>
<comment type="function">
    <text evidence="8">Toxic component of a toxin-antitoxin (TA) system. An RNase.</text>
</comment>
<accession>A0A5R8KAS3</accession>
<evidence type="ECO:0000256" key="1">
    <source>
        <dbReference type="ARBA" id="ARBA00001946"/>
    </source>
</evidence>
<feature type="binding site" evidence="8">
    <location>
        <position position="57"/>
    </location>
    <ligand>
        <name>Mg(2+)</name>
        <dbReference type="ChEBI" id="CHEBI:18420"/>
    </ligand>
</feature>
<proteinExistence type="inferred from homology"/>
<evidence type="ECO:0000313" key="12">
    <source>
        <dbReference type="Proteomes" id="UP000306196"/>
    </source>
</evidence>
<evidence type="ECO:0000256" key="8">
    <source>
        <dbReference type="HAMAP-Rule" id="MF_00265"/>
    </source>
</evidence>
<keyword evidence="8" id="KW-0800">Toxin</keyword>
<feature type="compositionally biased region" description="Polar residues" evidence="9">
    <location>
        <begin position="7"/>
        <end position="16"/>
    </location>
</feature>
<evidence type="ECO:0000256" key="3">
    <source>
        <dbReference type="ARBA" id="ARBA00022722"/>
    </source>
</evidence>
<dbReference type="OrthoDB" id="9815354at2"/>
<organism evidence="11 12">
    <name type="scientific">Phragmitibacter flavus</name>
    <dbReference type="NCBI Taxonomy" id="2576071"/>
    <lineage>
        <taxon>Bacteria</taxon>
        <taxon>Pseudomonadati</taxon>
        <taxon>Verrucomicrobiota</taxon>
        <taxon>Verrucomicrobiia</taxon>
        <taxon>Verrucomicrobiales</taxon>
        <taxon>Verrucomicrobiaceae</taxon>
        <taxon>Phragmitibacter</taxon>
    </lineage>
</organism>
<keyword evidence="3 8" id="KW-0540">Nuclease</keyword>
<sequence>MVDPPWLSSQQTNTTVRPKKKNSPAFFAIARPRDGTLPATRIQAAPSTSTDMGYLLDTDVLSESSKAIPNEKVMSWLDAHDHEIYLSTISYGELVKGIELLAPGKRRKQIAAWFDRLNHWAADRLLPPSTEVMRTWGQLCAKYERKGRRLPVLDSLIAATAITHGHRLVTRNTSDHPTEITLINPWEM</sequence>
<evidence type="ECO:0000256" key="6">
    <source>
        <dbReference type="ARBA" id="ARBA00022842"/>
    </source>
</evidence>
<evidence type="ECO:0000256" key="2">
    <source>
        <dbReference type="ARBA" id="ARBA00022649"/>
    </source>
</evidence>
<protein>
    <recommendedName>
        <fullName evidence="8">Ribonuclease VapC</fullName>
        <shortName evidence="8">RNase VapC</shortName>
        <ecNumber evidence="8">3.1.-.-</ecNumber>
    </recommendedName>
    <alternativeName>
        <fullName evidence="8">Toxin VapC</fullName>
    </alternativeName>
</protein>
<dbReference type="PANTHER" id="PTHR33653">
    <property type="entry name" value="RIBONUCLEASE VAPC2"/>
    <property type="match status" value="1"/>
</dbReference>
<comment type="similarity">
    <text evidence="7 8">Belongs to the PINc/VapC protein family.</text>
</comment>
<dbReference type="CDD" id="cd18746">
    <property type="entry name" value="PIN_VapC4-5_FitB-like"/>
    <property type="match status" value="1"/>
</dbReference>
<dbReference type="InterPro" id="IPR029060">
    <property type="entry name" value="PIN-like_dom_sf"/>
</dbReference>
<name>A0A5R8KAS3_9BACT</name>
<keyword evidence="5 8" id="KW-0378">Hydrolase</keyword>
<evidence type="ECO:0000256" key="5">
    <source>
        <dbReference type="ARBA" id="ARBA00022801"/>
    </source>
</evidence>
<comment type="cofactor">
    <cofactor evidence="1 8">
        <name>Mg(2+)</name>
        <dbReference type="ChEBI" id="CHEBI:18420"/>
    </cofactor>
</comment>
<dbReference type="Pfam" id="PF01850">
    <property type="entry name" value="PIN"/>
    <property type="match status" value="1"/>
</dbReference>
<comment type="caution">
    <text evidence="11">The sequence shown here is derived from an EMBL/GenBank/DDBJ whole genome shotgun (WGS) entry which is preliminary data.</text>
</comment>
<dbReference type="PANTHER" id="PTHR33653:SF1">
    <property type="entry name" value="RIBONUCLEASE VAPC2"/>
    <property type="match status" value="1"/>
</dbReference>
<reference evidence="11 12" key="1">
    <citation type="submission" date="2019-05" db="EMBL/GenBank/DDBJ databases">
        <title>Verrucobacter flavum gen. nov., sp. nov. a new member of the family Verrucomicrobiaceae.</title>
        <authorList>
            <person name="Szuroczki S."/>
            <person name="Abbaszade G."/>
            <person name="Szabo A."/>
            <person name="Felfoldi T."/>
            <person name="Schumann P."/>
            <person name="Boka K."/>
            <person name="Keki Z."/>
            <person name="Toumi M."/>
            <person name="Toth E."/>
        </authorList>
    </citation>
    <scope>NUCLEOTIDE SEQUENCE [LARGE SCALE GENOMIC DNA]</scope>
    <source>
        <strain evidence="11 12">MG-N-17</strain>
    </source>
</reference>
<feature type="region of interest" description="Disordered" evidence="9">
    <location>
        <begin position="1"/>
        <end position="23"/>
    </location>
</feature>
<dbReference type="InterPro" id="IPR022907">
    <property type="entry name" value="VapC_family"/>
</dbReference>
<dbReference type="HAMAP" id="MF_00265">
    <property type="entry name" value="VapC_Nob1"/>
    <property type="match status" value="1"/>
</dbReference>
<feature type="domain" description="PIN" evidence="10">
    <location>
        <begin position="54"/>
        <end position="173"/>
    </location>
</feature>
<dbReference type="SUPFAM" id="SSF88723">
    <property type="entry name" value="PIN domain-like"/>
    <property type="match status" value="1"/>
</dbReference>
<evidence type="ECO:0000256" key="9">
    <source>
        <dbReference type="SAM" id="MobiDB-lite"/>
    </source>
</evidence>
<evidence type="ECO:0000313" key="11">
    <source>
        <dbReference type="EMBL" id="TLD69410.1"/>
    </source>
</evidence>
<dbReference type="InterPro" id="IPR002716">
    <property type="entry name" value="PIN_dom"/>
</dbReference>
<dbReference type="GO" id="GO:0090729">
    <property type="term" value="F:toxin activity"/>
    <property type="evidence" value="ECO:0007669"/>
    <property type="project" value="UniProtKB-KW"/>
</dbReference>
<dbReference type="InterPro" id="IPR050556">
    <property type="entry name" value="Type_II_TA_system_RNase"/>
</dbReference>
<evidence type="ECO:0000256" key="7">
    <source>
        <dbReference type="ARBA" id="ARBA00038093"/>
    </source>
</evidence>
<dbReference type="EMBL" id="VAUV01000013">
    <property type="protein sequence ID" value="TLD69410.1"/>
    <property type="molecule type" value="Genomic_DNA"/>
</dbReference>
<keyword evidence="12" id="KW-1185">Reference proteome</keyword>
<evidence type="ECO:0000259" key="10">
    <source>
        <dbReference type="Pfam" id="PF01850"/>
    </source>
</evidence>
<dbReference type="GO" id="GO:0000287">
    <property type="term" value="F:magnesium ion binding"/>
    <property type="evidence" value="ECO:0007669"/>
    <property type="project" value="UniProtKB-UniRule"/>
</dbReference>
<evidence type="ECO:0000256" key="4">
    <source>
        <dbReference type="ARBA" id="ARBA00022723"/>
    </source>
</evidence>
<keyword evidence="4 8" id="KW-0479">Metal-binding</keyword>
<dbReference type="GO" id="GO:0016787">
    <property type="term" value="F:hydrolase activity"/>
    <property type="evidence" value="ECO:0007669"/>
    <property type="project" value="UniProtKB-KW"/>
</dbReference>
<keyword evidence="2 8" id="KW-1277">Toxin-antitoxin system</keyword>
<dbReference type="Gene3D" id="3.40.50.1010">
    <property type="entry name" value="5'-nuclease"/>
    <property type="match status" value="1"/>
</dbReference>
<dbReference type="Proteomes" id="UP000306196">
    <property type="component" value="Unassembled WGS sequence"/>
</dbReference>
<dbReference type="EC" id="3.1.-.-" evidence="8"/>
<dbReference type="AlphaFoldDB" id="A0A5R8KAS3"/>
<feature type="binding site" evidence="8">
    <location>
        <position position="154"/>
    </location>
    <ligand>
        <name>Mg(2+)</name>
        <dbReference type="ChEBI" id="CHEBI:18420"/>
    </ligand>
</feature>
<keyword evidence="6 8" id="KW-0460">Magnesium</keyword>